<dbReference type="NCBIfam" id="TIGR04057">
    <property type="entry name" value="SusC_RagA_signa"/>
    <property type="match status" value="1"/>
</dbReference>
<evidence type="ECO:0000259" key="12">
    <source>
        <dbReference type="Pfam" id="PF07715"/>
    </source>
</evidence>
<dbReference type="NCBIfam" id="TIGR04056">
    <property type="entry name" value="OMP_RagA_SusC"/>
    <property type="match status" value="1"/>
</dbReference>
<dbReference type="InterPro" id="IPR023997">
    <property type="entry name" value="TonB-dep_OMP_SusC/RagA_CS"/>
</dbReference>
<keyword evidence="7 8" id="KW-0998">Cell outer membrane</keyword>
<dbReference type="InterPro" id="IPR023996">
    <property type="entry name" value="TonB-dep_OMP_SusC/RagA"/>
</dbReference>
<dbReference type="FunFam" id="2.60.40.1120:FF:000003">
    <property type="entry name" value="Outer membrane protein Omp121"/>
    <property type="match status" value="1"/>
</dbReference>
<evidence type="ECO:0000259" key="11">
    <source>
        <dbReference type="Pfam" id="PF00593"/>
    </source>
</evidence>
<evidence type="ECO:0000256" key="3">
    <source>
        <dbReference type="ARBA" id="ARBA00022452"/>
    </source>
</evidence>
<comment type="subcellular location">
    <subcellularLocation>
        <location evidence="1 8">Cell outer membrane</location>
        <topology evidence="1 8">Multi-pass membrane protein</topology>
    </subcellularLocation>
</comment>
<dbReference type="Gene3D" id="2.60.40.1120">
    <property type="entry name" value="Carboxypeptidase-like, regulatory domain"/>
    <property type="match status" value="1"/>
</dbReference>
<keyword evidence="10" id="KW-0732">Signal</keyword>
<feature type="domain" description="TonB-dependent receptor plug" evidence="12">
    <location>
        <begin position="118"/>
        <end position="224"/>
    </location>
</feature>
<reference evidence="13 14" key="1">
    <citation type="submission" date="2010-10" db="EMBL/GenBank/DDBJ databases">
        <title>The Genome Sequence of Bacteroides eggerthii strain 1_2_48FAA.</title>
        <authorList>
            <consortium name="The Broad Institute Genome Sequencing Platform"/>
            <person name="Ward D."/>
            <person name="Earl A."/>
            <person name="Feldgarden M."/>
            <person name="Young S.K."/>
            <person name="Gargeya S."/>
            <person name="Zeng Q."/>
            <person name="Alvarado L."/>
            <person name="Berlin A."/>
            <person name="Bochicchio J."/>
            <person name="Chapman S.B."/>
            <person name="Chen Z."/>
            <person name="Freedman E."/>
            <person name="Gellesch M."/>
            <person name="Goldberg J."/>
            <person name="Griggs A."/>
            <person name="Gujja S."/>
            <person name="Heilman E."/>
            <person name="Heiman D."/>
            <person name="Howarth C."/>
            <person name="Mehta T."/>
            <person name="Neiman D."/>
            <person name="Pearson M."/>
            <person name="Roberts A."/>
            <person name="Saif S."/>
            <person name="Shea T."/>
            <person name="Shenoy N."/>
            <person name="Sisk P."/>
            <person name="Stolte C."/>
            <person name="Sykes S."/>
            <person name="White J."/>
            <person name="Yandava C."/>
            <person name="Allen-Vercoe E."/>
            <person name="Ambrose C."/>
            <person name="Strauss J."/>
            <person name="Daigneault M."/>
            <person name="Haas B."/>
            <person name="Nusbaum C."/>
            <person name="Birren B."/>
        </authorList>
    </citation>
    <scope>NUCLEOTIDE SEQUENCE [LARGE SCALE GENOMIC DNA]</scope>
    <source>
        <strain evidence="13 14">1_2_48FAA</strain>
    </source>
</reference>
<dbReference type="Pfam" id="PF07715">
    <property type="entry name" value="Plug"/>
    <property type="match status" value="1"/>
</dbReference>
<evidence type="ECO:0000256" key="10">
    <source>
        <dbReference type="SAM" id="SignalP"/>
    </source>
</evidence>
<evidence type="ECO:0000256" key="4">
    <source>
        <dbReference type="ARBA" id="ARBA00022692"/>
    </source>
</evidence>
<dbReference type="Gene3D" id="2.40.170.20">
    <property type="entry name" value="TonB-dependent receptor, beta-barrel domain"/>
    <property type="match status" value="1"/>
</dbReference>
<organism evidence="13 14">
    <name type="scientific">Bacteroides eggerthii 1_2_48FAA</name>
    <dbReference type="NCBI Taxonomy" id="665953"/>
    <lineage>
        <taxon>Bacteria</taxon>
        <taxon>Pseudomonadati</taxon>
        <taxon>Bacteroidota</taxon>
        <taxon>Bacteroidia</taxon>
        <taxon>Bacteroidales</taxon>
        <taxon>Bacteroidaceae</taxon>
        <taxon>Bacteroides</taxon>
    </lineage>
</organism>
<dbReference type="Pfam" id="PF13715">
    <property type="entry name" value="CarbopepD_reg_2"/>
    <property type="match status" value="1"/>
</dbReference>
<evidence type="ECO:0000256" key="7">
    <source>
        <dbReference type="ARBA" id="ARBA00023237"/>
    </source>
</evidence>
<accession>E5WVP6</accession>
<keyword evidence="4 8" id="KW-0812">Transmembrane</keyword>
<evidence type="ECO:0000313" key="14">
    <source>
        <dbReference type="Proteomes" id="UP000003246"/>
    </source>
</evidence>
<dbReference type="PROSITE" id="PS52016">
    <property type="entry name" value="TONB_DEPENDENT_REC_3"/>
    <property type="match status" value="1"/>
</dbReference>
<keyword evidence="13" id="KW-0675">Receptor</keyword>
<feature type="chain" id="PRO_5003202407" evidence="10">
    <location>
        <begin position="24"/>
        <end position="1046"/>
    </location>
</feature>
<dbReference type="SUPFAM" id="SSF49464">
    <property type="entry name" value="Carboxypeptidase regulatory domain-like"/>
    <property type="match status" value="1"/>
</dbReference>
<dbReference type="HOGENOM" id="CLU_004317_0_2_10"/>
<dbReference type="GO" id="GO:0009279">
    <property type="term" value="C:cell outer membrane"/>
    <property type="evidence" value="ECO:0007669"/>
    <property type="project" value="UniProtKB-SubCell"/>
</dbReference>
<name>E5WVP6_9BACE</name>
<dbReference type="Gene3D" id="2.170.130.10">
    <property type="entry name" value="TonB-dependent receptor, plug domain"/>
    <property type="match status" value="1"/>
</dbReference>
<dbReference type="InterPro" id="IPR012910">
    <property type="entry name" value="Plug_dom"/>
</dbReference>
<feature type="domain" description="TonB-dependent receptor-like beta-barrel" evidence="11">
    <location>
        <begin position="436"/>
        <end position="985"/>
    </location>
</feature>
<dbReference type="SUPFAM" id="SSF56935">
    <property type="entry name" value="Porins"/>
    <property type="match status" value="1"/>
</dbReference>
<evidence type="ECO:0000256" key="5">
    <source>
        <dbReference type="ARBA" id="ARBA00023077"/>
    </source>
</evidence>
<comment type="caution">
    <text evidence="13">The sequence shown here is derived from an EMBL/GenBank/DDBJ whole genome shotgun (WGS) entry which is preliminary data.</text>
</comment>
<dbReference type="InterPro" id="IPR000531">
    <property type="entry name" value="Beta-barrel_TonB"/>
</dbReference>
<protein>
    <submittedName>
        <fullName evidence="13">TonB-dependent Receptor Plug domain-containing protein</fullName>
    </submittedName>
</protein>
<evidence type="ECO:0000256" key="8">
    <source>
        <dbReference type="PROSITE-ProRule" id="PRU01360"/>
    </source>
</evidence>
<feature type="signal peptide" evidence="10">
    <location>
        <begin position="1"/>
        <end position="23"/>
    </location>
</feature>
<gene>
    <name evidence="13" type="ORF">HMPREF1016_00748</name>
</gene>
<dbReference type="RefSeq" id="WP_004293182.1">
    <property type="nucleotide sequence ID" value="NZ_GL622539.1"/>
</dbReference>
<dbReference type="InterPro" id="IPR036942">
    <property type="entry name" value="Beta-barrel_TonB_sf"/>
</dbReference>
<sequence>MLMKTRILFLLVFVAFCCSSAMAQIQQIKGTVVSDNDSEPMIGVAILENGTTNGCITDLNGNYSIQVQNSNATLTVSFVGYKTQTIKVNGRNQINIRMQEDLKVLDEVVVVGYGVQRKSDLTGAVASVNSDDIKKLATVDAGAALQGKAAGVQILNTSGAPGEGAKIRIRGYSSNSDQLGPLLIVDGLKVDNIQYLDPSMIESMEVLKDAASAAIYGAQAGNGVVLITTKTGSSANGRPKITYSFKAINQRLGKTPELFGAKDWIKYKEMSGYDMKTMCEANGVDYNNPQETDWVKEVFGTSWATQHSVTFQDGNDKGHFFTSVNYLDNDGIVRGKKDTYTRLTAQLNADYQLYKWIKVGTNTSIEKWATRNITHQSAYGSMLAPTLLLDPLTPVYWDSVDDFPTSMKDVYATNPEKILIAPNGKYYATSKFQMDDNGNPLLQRDRRNQKSSGFTVRGTAFVDLTPIDGLIMTSRFSYRIAQSNSHDHSEPYYMNGQAKADNYSISANANNNHYYQWENFANFNKTLFDKHNVGAMIGMSYTEYRSDNVSASASGTGGNKILSGDADNFKYLDYVNSASTTTKSIGNLPGVSTSLSYFGRLLYTFDNRYSLQFNYRADAFDTSKLPADKRWGKFPSIAAGWTISNEKFIKENISSDVLSFLKFRASWGRNGNVNVLNNYPYTSPISYNAAWYQYGDSPEQHYGSYPSGLANPNLKWETSEQLDLGLDMRFLNDRLTVSLDYYNKNTKDLLIKINPVSEVYTNQTTINAGEVNNKGFEFEANWRDHIGDLAYSVNANFSTLKNEVTYLYDDLPRITASKGGVNGTNNKVHTAFEEGHSIWYFRAFDYVGVDRETGAAQFRNHEGKIVASSELTDEDMTDIGSAIPKFTYGITLNLEYKGFDFTAFGTGVAGNKIFNILYRADSPLRNSLKYYMDNAWTPENKGASMPAVNNVATDLNFWSSSAAMFNGSYFKIKQLQLGYTLPKRLTQKVAIKDLRFFVSLDDFFTFSNYPGMDPETATTGNNGGAGFDIGSYPTMKKCSFGASFSF</sequence>
<dbReference type="FunFam" id="2.170.130.10:FF:000008">
    <property type="entry name" value="SusC/RagA family TonB-linked outer membrane protein"/>
    <property type="match status" value="1"/>
</dbReference>
<dbReference type="Pfam" id="PF00593">
    <property type="entry name" value="TonB_dep_Rec_b-barrel"/>
    <property type="match status" value="1"/>
</dbReference>
<evidence type="ECO:0000256" key="6">
    <source>
        <dbReference type="ARBA" id="ARBA00023136"/>
    </source>
</evidence>
<evidence type="ECO:0000313" key="13">
    <source>
        <dbReference type="EMBL" id="EFV30856.1"/>
    </source>
</evidence>
<evidence type="ECO:0000256" key="9">
    <source>
        <dbReference type="RuleBase" id="RU003357"/>
    </source>
</evidence>
<evidence type="ECO:0000256" key="2">
    <source>
        <dbReference type="ARBA" id="ARBA00022448"/>
    </source>
</evidence>
<comment type="similarity">
    <text evidence="8 9">Belongs to the TonB-dependent receptor family.</text>
</comment>
<evidence type="ECO:0000256" key="1">
    <source>
        <dbReference type="ARBA" id="ARBA00004571"/>
    </source>
</evidence>
<dbReference type="InterPro" id="IPR039426">
    <property type="entry name" value="TonB-dep_rcpt-like"/>
</dbReference>
<keyword evidence="5 9" id="KW-0798">TonB box</keyword>
<keyword evidence="3 8" id="KW-1134">Transmembrane beta strand</keyword>
<keyword evidence="2 8" id="KW-0813">Transport</keyword>
<dbReference type="EMBL" id="ACWG01000008">
    <property type="protein sequence ID" value="EFV30856.1"/>
    <property type="molecule type" value="Genomic_DNA"/>
</dbReference>
<dbReference type="AlphaFoldDB" id="E5WVP6"/>
<proteinExistence type="inferred from homology"/>
<dbReference type="InterPro" id="IPR037066">
    <property type="entry name" value="Plug_dom_sf"/>
</dbReference>
<keyword evidence="6 8" id="KW-0472">Membrane</keyword>
<dbReference type="Proteomes" id="UP000003246">
    <property type="component" value="Unassembled WGS sequence"/>
</dbReference>
<dbReference type="InterPro" id="IPR008969">
    <property type="entry name" value="CarboxyPept-like_regulatory"/>
</dbReference>